<reference evidence="2" key="1">
    <citation type="journal article" date="2020" name="Nature">
        <title>Giant virus diversity and host interactions through global metagenomics.</title>
        <authorList>
            <person name="Schulz F."/>
            <person name="Roux S."/>
            <person name="Paez-Espino D."/>
            <person name="Jungbluth S."/>
            <person name="Walsh D.A."/>
            <person name="Denef V.J."/>
            <person name="McMahon K.D."/>
            <person name="Konstantinidis K.T."/>
            <person name="Eloe-Fadrosh E.A."/>
            <person name="Kyrpides N.C."/>
            <person name="Woyke T."/>
        </authorList>
    </citation>
    <scope>NUCLEOTIDE SEQUENCE</scope>
    <source>
        <strain evidence="2">GVMAG-S-3300013014-104</strain>
    </source>
</reference>
<feature type="transmembrane region" description="Helical" evidence="1">
    <location>
        <begin position="12"/>
        <end position="32"/>
    </location>
</feature>
<dbReference type="AlphaFoldDB" id="A0A6C0KQX3"/>
<keyword evidence="1" id="KW-0472">Membrane</keyword>
<accession>A0A6C0KQX3</accession>
<keyword evidence="1" id="KW-0812">Transmembrane</keyword>
<name>A0A6C0KQX3_9ZZZZ</name>
<keyword evidence="1" id="KW-1133">Transmembrane helix</keyword>
<sequence length="144" mass="15993">MNQIEDLINNNSLNILIIIIIIIVVIVLLVYIQIKDINLNPSKPPPKLIQEVTVEAFVDNNLNLKLQPSESFCEVYLGKSSDLEGECNMLTESNCAETNCCVLTTNSKGNRKCVAGSINGPTYKTDKDGNLLTIDSYYFQGHKI</sequence>
<evidence type="ECO:0000256" key="1">
    <source>
        <dbReference type="SAM" id="Phobius"/>
    </source>
</evidence>
<organism evidence="2">
    <name type="scientific">viral metagenome</name>
    <dbReference type="NCBI Taxonomy" id="1070528"/>
    <lineage>
        <taxon>unclassified sequences</taxon>
        <taxon>metagenomes</taxon>
        <taxon>organismal metagenomes</taxon>
    </lineage>
</organism>
<evidence type="ECO:0000313" key="2">
    <source>
        <dbReference type="EMBL" id="QHU19120.1"/>
    </source>
</evidence>
<proteinExistence type="predicted"/>
<protein>
    <submittedName>
        <fullName evidence="2">Uncharacterized protein</fullName>
    </submittedName>
</protein>
<dbReference type="EMBL" id="MN740944">
    <property type="protein sequence ID" value="QHU19120.1"/>
    <property type="molecule type" value="Genomic_DNA"/>
</dbReference>